<dbReference type="PANTHER" id="PTHR22916">
    <property type="entry name" value="GLYCOSYLTRANSFERASE"/>
    <property type="match status" value="1"/>
</dbReference>
<dbReference type="Proteomes" id="UP000501982">
    <property type="component" value="Chromosome"/>
</dbReference>
<dbReference type="GO" id="GO:0016758">
    <property type="term" value="F:hexosyltransferase activity"/>
    <property type="evidence" value="ECO:0007669"/>
    <property type="project" value="UniProtKB-ARBA"/>
</dbReference>
<gene>
    <name evidence="2" type="ORF">HHO38_03115</name>
</gene>
<dbReference type="Pfam" id="PF00535">
    <property type="entry name" value="Glycos_transf_2"/>
    <property type="match status" value="1"/>
</dbReference>
<dbReference type="Gene3D" id="3.90.550.10">
    <property type="entry name" value="Spore Coat Polysaccharide Biosynthesis Protein SpsA, Chain A"/>
    <property type="match status" value="1"/>
</dbReference>
<dbReference type="InterPro" id="IPR029044">
    <property type="entry name" value="Nucleotide-diphossugar_trans"/>
</dbReference>
<evidence type="ECO:0000313" key="2">
    <source>
        <dbReference type="EMBL" id="QJE27385.1"/>
    </source>
</evidence>
<dbReference type="AlphaFoldDB" id="A0A7L5E9Z4"/>
<organism evidence="2 3">
    <name type="scientific">Parabacteroides distasonis</name>
    <dbReference type="NCBI Taxonomy" id="823"/>
    <lineage>
        <taxon>Bacteria</taxon>
        <taxon>Pseudomonadati</taxon>
        <taxon>Bacteroidota</taxon>
        <taxon>Bacteroidia</taxon>
        <taxon>Bacteroidales</taxon>
        <taxon>Tannerellaceae</taxon>
        <taxon>Parabacteroides</taxon>
    </lineage>
</organism>
<reference evidence="2 3" key="1">
    <citation type="submission" date="2020-04" db="EMBL/GenBank/DDBJ databases">
        <title>Complete Genomes and Methylome analysis of CBBP consortium that reverse antibiotic-induced susceptibility to vancomycin-resistant Enterococcus faecium infection.</title>
        <authorList>
            <person name="Fomenkov A."/>
            <person name="Zhang Z."/>
            <person name="Pamer E."/>
            <person name="Roberts R.J."/>
        </authorList>
    </citation>
    <scope>NUCLEOTIDE SEQUENCE [LARGE SCALE GENOMIC DNA]</scope>
    <source>
        <strain evidence="3">CBBP</strain>
    </source>
</reference>
<dbReference type="CDD" id="cd00761">
    <property type="entry name" value="Glyco_tranf_GTA_type"/>
    <property type="match status" value="1"/>
</dbReference>
<keyword evidence="2" id="KW-0808">Transferase</keyword>
<feature type="domain" description="Glycosyltransferase 2-like" evidence="1">
    <location>
        <begin position="21"/>
        <end position="178"/>
    </location>
</feature>
<accession>A0A7L5E9Z4</accession>
<evidence type="ECO:0000313" key="3">
    <source>
        <dbReference type="Proteomes" id="UP000501982"/>
    </source>
</evidence>
<evidence type="ECO:0000259" key="1">
    <source>
        <dbReference type="Pfam" id="PF00535"/>
    </source>
</evidence>
<sequence>MKKESVLPEIVPANKEEIVYSIIIPHKNIPDLLRRCLDSIPQRPDIQIIVVDDNSCSDKVDFAHFPGREREGVEIVYTREGLGAGYARNVGLRHAKGRWLLFADADDYFLPDFLEMADRYKDSDLELIVFRAESADSESLEPMRPRQRCHDDLSENVDWERIRFRIYAPWAKMISRRFQVARQLSFEEIPVANDMMFSVYTDYYACRVAVCSGSIYCATVRQGSLEYGLVLDHLLLRVSKSCRLNHFLRKQGVVDRYSGSFTYVHACKTGFGRKEYYKALWIYVREERPELVLRTFKNLLRDKVKQIFK</sequence>
<protein>
    <submittedName>
        <fullName evidence="2">Glycosyltransferase family 2 protein</fullName>
    </submittedName>
</protein>
<proteinExistence type="predicted"/>
<name>A0A7L5E9Z4_PARDI</name>
<dbReference type="RefSeq" id="WP_051635717.1">
    <property type="nucleotide sequence ID" value="NZ_CAJSZN010000002.1"/>
</dbReference>
<dbReference type="EMBL" id="CP051672">
    <property type="protein sequence ID" value="QJE27385.1"/>
    <property type="molecule type" value="Genomic_DNA"/>
</dbReference>
<dbReference type="SUPFAM" id="SSF53448">
    <property type="entry name" value="Nucleotide-diphospho-sugar transferases"/>
    <property type="match status" value="1"/>
</dbReference>
<dbReference type="InterPro" id="IPR001173">
    <property type="entry name" value="Glyco_trans_2-like"/>
</dbReference>